<dbReference type="KEGG" id="rlc:K227x_59980"/>
<gene>
    <name evidence="2" type="ORF">K227x_59980</name>
</gene>
<evidence type="ECO:0000313" key="2">
    <source>
        <dbReference type="EMBL" id="QDT07570.1"/>
    </source>
</evidence>
<feature type="region of interest" description="Disordered" evidence="1">
    <location>
        <begin position="47"/>
        <end position="74"/>
    </location>
</feature>
<dbReference type="EMBL" id="CP036525">
    <property type="protein sequence ID" value="QDT07570.1"/>
    <property type="molecule type" value="Genomic_DNA"/>
</dbReference>
<dbReference type="Proteomes" id="UP000318538">
    <property type="component" value="Chromosome"/>
</dbReference>
<dbReference type="InterPro" id="IPR011447">
    <property type="entry name" value="DUF1552"/>
</dbReference>
<dbReference type="AlphaFoldDB" id="A0A517NKC4"/>
<accession>A0A517NKC4</accession>
<sequence>MPAEHKRSAAGFIQGSLHNHSRSFFVDTTASDDISLEVPSVGTADGIARLGPTLGPPRLPMRIPPEKTLNPLPPKINRRRCLSAAGVTLALPLLESLAHGHAAAQESPPGSVSSPNSDPSPGRTASAAKRLVCMGVSLSMYPGEWNPVDEGSDYVAPKLIEPLADLRRDFTLISNADHPGVTGGHKGTAAFLSGVYQPERIGQSIVIRNQITLDQVVARAIGDQTRFQSLQFAAAGVSAGDSLSWNDKGVPLPCISDPMAIYEQLFVDDPNPQQTARMMKSGRSVLDLIHADAKLLAKDLSKSDRQRMDQYMTSVRDVESGISRRLQWLSTPKPGVPAISDRVTNFHENLDLILELTAIALQTDSSRVISIAIPGKGLPIEVGNRRINDYHGQSHHGKDPAVIEQLVQIERMHTVSLAKFLTRLKQTPTAEGNLLDCTQVLFGSGLGNGSSHSNRDLPVLLAGGGLQHGKHVRLREGTPLCNVFVTMLQRLGIETDSFAGSNGNVNEFVTG</sequence>
<evidence type="ECO:0000313" key="3">
    <source>
        <dbReference type="Proteomes" id="UP000318538"/>
    </source>
</evidence>
<keyword evidence="3" id="KW-1185">Reference proteome</keyword>
<feature type="compositionally biased region" description="Pro residues" evidence="1">
    <location>
        <begin position="54"/>
        <end position="63"/>
    </location>
</feature>
<feature type="compositionally biased region" description="Polar residues" evidence="1">
    <location>
        <begin position="108"/>
        <end position="119"/>
    </location>
</feature>
<proteinExistence type="predicted"/>
<protein>
    <recommendedName>
        <fullName evidence="4">Protein containing DUF1552</fullName>
    </recommendedName>
</protein>
<evidence type="ECO:0000256" key="1">
    <source>
        <dbReference type="SAM" id="MobiDB-lite"/>
    </source>
</evidence>
<feature type="region of interest" description="Disordered" evidence="1">
    <location>
        <begin position="100"/>
        <end position="126"/>
    </location>
</feature>
<reference evidence="2 3" key="1">
    <citation type="submission" date="2019-02" db="EMBL/GenBank/DDBJ databases">
        <title>Deep-cultivation of Planctomycetes and their phenomic and genomic characterization uncovers novel biology.</title>
        <authorList>
            <person name="Wiegand S."/>
            <person name="Jogler M."/>
            <person name="Boedeker C."/>
            <person name="Pinto D."/>
            <person name="Vollmers J."/>
            <person name="Rivas-Marin E."/>
            <person name="Kohn T."/>
            <person name="Peeters S.H."/>
            <person name="Heuer A."/>
            <person name="Rast P."/>
            <person name="Oberbeckmann S."/>
            <person name="Bunk B."/>
            <person name="Jeske O."/>
            <person name="Meyerdierks A."/>
            <person name="Storesund J.E."/>
            <person name="Kallscheuer N."/>
            <person name="Luecker S."/>
            <person name="Lage O.M."/>
            <person name="Pohl T."/>
            <person name="Merkel B.J."/>
            <person name="Hornburger P."/>
            <person name="Mueller R.-W."/>
            <person name="Bruemmer F."/>
            <person name="Labrenz M."/>
            <person name="Spormann A.M."/>
            <person name="Op den Camp H."/>
            <person name="Overmann J."/>
            <person name="Amann R."/>
            <person name="Jetten M.S.M."/>
            <person name="Mascher T."/>
            <person name="Medema M.H."/>
            <person name="Devos D.P."/>
            <person name="Kaster A.-K."/>
            <person name="Ovreas L."/>
            <person name="Rohde M."/>
            <person name="Galperin M.Y."/>
            <person name="Jogler C."/>
        </authorList>
    </citation>
    <scope>NUCLEOTIDE SEQUENCE [LARGE SCALE GENOMIC DNA]</scope>
    <source>
        <strain evidence="2 3">K22_7</strain>
    </source>
</reference>
<evidence type="ECO:0008006" key="4">
    <source>
        <dbReference type="Google" id="ProtNLM"/>
    </source>
</evidence>
<dbReference type="Pfam" id="PF07586">
    <property type="entry name" value="HXXSHH"/>
    <property type="match status" value="1"/>
</dbReference>
<name>A0A517NKC4_9BACT</name>
<organism evidence="2 3">
    <name type="scientific">Rubripirellula lacrimiformis</name>
    <dbReference type="NCBI Taxonomy" id="1930273"/>
    <lineage>
        <taxon>Bacteria</taxon>
        <taxon>Pseudomonadati</taxon>
        <taxon>Planctomycetota</taxon>
        <taxon>Planctomycetia</taxon>
        <taxon>Pirellulales</taxon>
        <taxon>Pirellulaceae</taxon>
        <taxon>Rubripirellula</taxon>
    </lineage>
</organism>